<organism evidence="8">
    <name type="scientific">Proteinivorax tanatarense</name>
    <dbReference type="NCBI Taxonomy" id="1260629"/>
    <lineage>
        <taxon>Bacteria</taxon>
        <taxon>Bacillati</taxon>
        <taxon>Bacillota</taxon>
        <taxon>Clostridia</taxon>
        <taxon>Eubacteriales</taxon>
        <taxon>Proteinivoracaceae</taxon>
        <taxon>Proteinivorax</taxon>
    </lineage>
</organism>
<evidence type="ECO:0000256" key="2">
    <source>
        <dbReference type="ARBA" id="ARBA00022722"/>
    </source>
</evidence>
<proteinExistence type="inferred from homology"/>
<dbReference type="SUPFAM" id="SSF54211">
    <property type="entry name" value="Ribosomal protein S5 domain 2-like"/>
    <property type="match status" value="1"/>
</dbReference>
<dbReference type="EMBL" id="CP158367">
    <property type="protein sequence ID" value="XBX74927.1"/>
    <property type="molecule type" value="Genomic_DNA"/>
</dbReference>
<reference evidence="8" key="2">
    <citation type="submission" date="2024-06" db="EMBL/GenBank/DDBJ databases">
        <authorList>
            <person name="Petrova K.O."/>
            <person name="Toshchakov S.V."/>
            <person name="Boltjanskaja Y.V."/>
            <person name="Kevbrin V."/>
        </authorList>
    </citation>
    <scope>NUCLEOTIDE SEQUENCE</scope>
    <source>
        <strain evidence="8">Z-910T</strain>
    </source>
</reference>
<dbReference type="GO" id="GO:0042781">
    <property type="term" value="F:3'-tRNA processing endoribonuclease activity"/>
    <property type="evidence" value="ECO:0007669"/>
    <property type="project" value="TreeGrafter"/>
</dbReference>
<reference evidence="8" key="1">
    <citation type="journal article" date="2013" name="Extremophiles">
        <title>Proteinivorax tanatarense gen. nov., sp. nov., an anaerobic, haloalkaliphilic, proteolytic bacterium isolated from a decaying algal bloom, and proposal of Proteinivoraceae fam. nov.</title>
        <authorList>
            <person name="Kevbrin V."/>
            <person name="Boltyanskaya Y."/>
            <person name="Zhilina T."/>
            <person name="Kolganova T."/>
            <person name="Lavrentjeva E."/>
            <person name="Kuznetsov B."/>
        </authorList>
    </citation>
    <scope>NUCLEOTIDE SEQUENCE</scope>
    <source>
        <strain evidence="8">Z-910T</strain>
    </source>
</reference>
<dbReference type="Pfam" id="PF00825">
    <property type="entry name" value="Ribonuclease_P"/>
    <property type="match status" value="1"/>
</dbReference>
<name>A0AAU7VLW1_9FIRM</name>
<dbReference type="EC" id="3.1.26.5" evidence="6 7"/>
<evidence type="ECO:0000313" key="8">
    <source>
        <dbReference type="EMBL" id="XBX74927.1"/>
    </source>
</evidence>
<dbReference type="Gene3D" id="3.30.230.10">
    <property type="match status" value="1"/>
</dbReference>
<keyword evidence="4 6" id="KW-0378">Hydrolase</keyword>
<evidence type="ECO:0000256" key="6">
    <source>
        <dbReference type="HAMAP-Rule" id="MF_00227"/>
    </source>
</evidence>
<dbReference type="InterPro" id="IPR000100">
    <property type="entry name" value="RNase_P"/>
</dbReference>
<protein>
    <recommendedName>
        <fullName evidence="6 7">Ribonuclease P protein component</fullName>
        <shortName evidence="6">RNase P protein</shortName>
        <shortName evidence="6">RNaseP protein</shortName>
        <ecNumber evidence="6 7">3.1.26.5</ecNumber>
    </recommendedName>
    <alternativeName>
        <fullName evidence="6">Protein C5</fullName>
    </alternativeName>
</protein>
<evidence type="ECO:0000256" key="5">
    <source>
        <dbReference type="ARBA" id="ARBA00022884"/>
    </source>
</evidence>
<dbReference type="PANTHER" id="PTHR33992:SF1">
    <property type="entry name" value="RIBONUCLEASE P PROTEIN COMPONENT"/>
    <property type="match status" value="1"/>
</dbReference>
<keyword evidence="3 6" id="KW-0255">Endonuclease</keyword>
<gene>
    <name evidence="6 8" type="primary">rnpA</name>
    <name evidence="8" type="ORF">PRVXT_002993</name>
</gene>
<comment type="function">
    <text evidence="6">RNaseP catalyzes the removal of the 5'-leader sequence from pre-tRNA to produce the mature 5'-terminus. It can also cleave other RNA substrates such as 4.5S RNA. The protein component plays an auxiliary but essential role in vivo by binding to the 5'-leader sequence and broadening the substrate specificity of the ribozyme.</text>
</comment>
<evidence type="ECO:0000256" key="4">
    <source>
        <dbReference type="ARBA" id="ARBA00022801"/>
    </source>
</evidence>
<dbReference type="NCBIfam" id="TIGR00188">
    <property type="entry name" value="rnpA"/>
    <property type="match status" value="1"/>
</dbReference>
<dbReference type="GO" id="GO:0004526">
    <property type="term" value="F:ribonuclease P activity"/>
    <property type="evidence" value="ECO:0007669"/>
    <property type="project" value="UniProtKB-UniRule"/>
</dbReference>
<dbReference type="HAMAP" id="MF_00227">
    <property type="entry name" value="RNase_P"/>
    <property type="match status" value="1"/>
</dbReference>
<comment type="subunit">
    <text evidence="6">Consists of a catalytic RNA component (M1 or rnpB) and a protein subunit.</text>
</comment>
<dbReference type="PANTHER" id="PTHR33992">
    <property type="entry name" value="RIBONUCLEASE P PROTEIN COMPONENT"/>
    <property type="match status" value="1"/>
</dbReference>
<evidence type="ECO:0000256" key="7">
    <source>
        <dbReference type="NCBIfam" id="TIGR00188"/>
    </source>
</evidence>
<comment type="similarity">
    <text evidence="6">Belongs to the RnpA family.</text>
</comment>
<dbReference type="InterPro" id="IPR014721">
    <property type="entry name" value="Ribsml_uS5_D2-typ_fold_subgr"/>
</dbReference>
<evidence type="ECO:0000256" key="3">
    <source>
        <dbReference type="ARBA" id="ARBA00022759"/>
    </source>
</evidence>
<dbReference type="AlphaFoldDB" id="A0AAU7VLW1"/>
<sequence length="109" mass="12668">MANFLPLKKDGEFRKIYKLGKSKATKNIVVYYLKTDKTSFPKVGFVASKKVGKAVTRNKYRRIMKEAFKSIPDFTGYNLIILARPKIVESDYNAIHKDINFLLKRHKIL</sequence>
<dbReference type="GO" id="GO:0001682">
    <property type="term" value="P:tRNA 5'-leader removal"/>
    <property type="evidence" value="ECO:0007669"/>
    <property type="project" value="UniProtKB-UniRule"/>
</dbReference>
<dbReference type="GO" id="GO:0000049">
    <property type="term" value="F:tRNA binding"/>
    <property type="evidence" value="ECO:0007669"/>
    <property type="project" value="UniProtKB-UniRule"/>
</dbReference>
<dbReference type="InterPro" id="IPR020568">
    <property type="entry name" value="Ribosomal_Su5_D2-typ_SF"/>
</dbReference>
<dbReference type="RefSeq" id="WP_350343676.1">
    <property type="nucleotide sequence ID" value="NZ_CP158367.1"/>
</dbReference>
<keyword evidence="1 6" id="KW-0819">tRNA processing</keyword>
<keyword evidence="5 6" id="KW-0694">RNA-binding</keyword>
<dbReference type="GO" id="GO:0030677">
    <property type="term" value="C:ribonuclease P complex"/>
    <property type="evidence" value="ECO:0007669"/>
    <property type="project" value="TreeGrafter"/>
</dbReference>
<accession>A0AAU7VLW1</accession>
<evidence type="ECO:0000256" key="1">
    <source>
        <dbReference type="ARBA" id="ARBA00022694"/>
    </source>
</evidence>
<comment type="catalytic activity">
    <reaction evidence="6">
        <text>Endonucleolytic cleavage of RNA, removing 5'-extranucleotides from tRNA precursor.</text>
        <dbReference type="EC" id="3.1.26.5"/>
    </reaction>
</comment>
<keyword evidence="2 6" id="KW-0540">Nuclease</keyword>